<sequence>NFVADALEKLDEEEKLTQQHFTLYEKFILEKIEEPKEGD</sequence>
<dbReference type="AlphaFoldDB" id="X1PAL5"/>
<gene>
    <name evidence="1" type="ORF">S06H3_64449</name>
</gene>
<reference evidence="1" key="1">
    <citation type="journal article" date="2014" name="Front. Microbiol.">
        <title>High frequency of phylogenetically diverse reductive dehalogenase-homologous genes in deep subseafloor sedimentary metagenomes.</title>
        <authorList>
            <person name="Kawai M."/>
            <person name="Futagami T."/>
            <person name="Toyoda A."/>
            <person name="Takaki Y."/>
            <person name="Nishi S."/>
            <person name="Hori S."/>
            <person name="Arai W."/>
            <person name="Tsubouchi T."/>
            <person name="Morono Y."/>
            <person name="Uchiyama I."/>
            <person name="Ito T."/>
            <person name="Fujiyama A."/>
            <person name="Inagaki F."/>
            <person name="Takami H."/>
        </authorList>
    </citation>
    <scope>NUCLEOTIDE SEQUENCE</scope>
    <source>
        <strain evidence="1">Expedition CK06-06</strain>
    </source>
</reference>
<feature type="non-terminal residue" evidence="1">
    <location>
        <position position="1"/>
    </location>
</feature>
<organism evidence="1">
    <name type="scientific">marine sediment metagenome</name>
    <dbReference type="NCBI Taxonomy" id="412755"/>
    <lineage>
        <taxon>unclassified sequences</taxon>
        <taxon>metagenomes</taxon>
        <taxon>ecological metagenomes</taxon>
    </lineage>
</organism>
<dbReference type="EMBL" id="BARV01043052">
    <property type="protein sequence ID" value="GAI53372.1"/>
    <property type="molecule type" value="Genomic_DNA"/>
</dbReference>
<accession>X1PAL5</accession>
<comment type="caution">
    <text evidence="1">The sequence shown here is derived from an EMBL/GenBank/DDBJ whole genome shotgun (WGS) entry which is preliminary data.</text>
</comment>
<proteinExistence type="predicted"/>
<evidence type="ECO:0000313" key="1">
    <source>
        <dbReference type="EMBL" id="GAI53372.1"/>
    </source>
</evidence>
<name>X1PAL5_9ZZZZ</name>
<protein>
    <submittedName>
        <fullName evidence="1">Uncharacterized protein</fullName>
    </submittedName>
</protein>